<feature type="region of interest" description="Disordered" evidence="1">
    <location>
        <begin position="29"/>
        <end position="48"/>
    </location>
</feature>
<dbReference type="EMBL" id="KV003153">
    <property type="protein sequence ID" value="KZV37115.1"/>
    <property type="molecule type" value="Genomic_DNA"/>
</dbReference>
<reference evidence="2 3" key="1">
    <citation type="journal article" date="2015" name="Proc. Natl. Acad. Sci. U.S.A.">
        <title>The resurrection genome of Boea hygrometrica: A blueprint for survival of dehydration.</title>
        <authorList>
            <person name="Xiao L."/>
            <person name="Yang G."/>
            <person name="Zhang L."/>
            <person name="Yang X."/>
            <person name="Zhao S."/>
            <person name="Ji Z."/>
            <person name="Zhou Q."/>
            <person name="Hu M."/>
            <person name="Wang Y."/>
            <person name="Chen M."/>
            <person name="Xu Y."/>
            <person name="Jin H."/>
            <person name="Xiao X."/>
            <person name="Hu G."/>
            <person name="Bao F."/>
            <person name="Hu Y."/>
            <person name="Wan P."/>
            <person name="Li L."/>
            <person name="Deng X."/>
            <person name="Kuang T."/>
            <person name="Xiang C."/>
            <person name="Zhu J.K."/>
            <person name="Oliver M.J."/>
            <person name="He Y."/>
        </authorList>
    </citation>
    <scope>NUCLEOTIDE SEQUENCE [LARGE SCALE GENOMIC DNA]</scope>
    <source>
        <strain evidence="3">cv. XS01</strain>
    </source>
</reference>
<dbReference type="AlphaFoldDB" id="A0A2Z7BYL3"/>
<evidence type="ECO:0000313" key="2">
    <source>
        <dbReference type="EMBL" id="KZV37115.1"/>
    </source>
</evidence>
<dbReference type="Proteomes" id="UP000250235">
    <property type="component" value="Unassembled WGS sequence"/>
</dbReference>
<sequence>MLRERATAKRELTGAIVSKSKFCRKAIEDKSSDDNDDLSSEDDTQGSKTIDFHVGKFHISVDCNTCVVILPEKFKLWSGDEENTVNHGSEKMDKKEC</sequence>
<keyword evidence="3" id="KW-1185">Reference proteome</keyword>
<organism evidence="2 3">
    <name type="scientific">Dorcoceras hygrometricum</name>
    <dbReference type="NCBI Taxonomy" id="472368"/>
    <lineage>
        <taxon>Eukaryota</taxon>
        <taxon>Viridiplantae</taxon>
        <taxon>Streptophyta</taxon>
        <taxon>Embryophyta</taxon>
        <taxon>Tracheophyta</taxon>
        <taxon>Spermatophyta</taxon>
        <taxon>Magnoliopsida</taxon>
        <taxon>eudicotyledons</taxon>
        <taxon>Gunneridae</taxon>
        <taxon>Pentapetalae</taxon>
        <taxon>asterids</taxon>
        <taxon>lamiids</taxon>
        <taxon>Lamiales</taxon>
        <taxon>Gesneriaceae</taxon>
        <taxon>Didymocarpoideae</taxon>
        <taxon>Trichosporeae</taxon>
        <taxon>Loxocarpinae</taxon>
        <taxon>Dorcoceras</taxon>
    </lineage>
</organism>
<protein>
    <submittedName>
        <fullName evidence="2">GPI-anchored wall transfer protein</fullName>
    </submittedName>
</protein>
<proteinExistence type="predicted"/>
<evidence type="ECO:0000313" key="3">
    <source>
        <dbReference type="Proteomes" id="UP000250235"/>
    </source>
</evidence>
<feature type="compositionally biased region" description="Acidic residues" evidence="1">
    <location>
        <begin position="34"/>
        <end position="44"/>
    </location>
</feature>
<gene>
    <name evidence="2" type="ORF">F511_12750</name>
</gene>
<accession>A0A2Z7BYL3</accession>
<name>A0A2Z7BYL3_9LAMI</name>
<evidence type="ECO:0000256" key="1">
    <source>
        <dbReference type="SAM" id="MobiDB-lite"/>
    </source>
</evidence>